<dbReference type="STRING" id="483219.LILAB_18245"/>
<dbReference type="EMBL" id="CP002830">
    <property type="protein sequence ID" value="AEI65551.1"/>
    <property type="molecule type" value="Genomic_DNA"/>
</dbReference>
<sequence>MKRGAAVAQYRRPERKEVPLNLRITKSQEQELQDALAEEQREPANREMTRTELAQLIWEDGLDLYAARHMVGPERVRALAASTFAGSERATLAEALRRGLDALEREGTGKAKK</sequence>
<accession>F8CRK6</accession>
<dbReference type="Proteomes" id="UP000000488">
    <property type="component" value="Chromosome"/>
</dbReference>
<proteinExistence type="predicted"/>
<organism evidence="1 2">
    <name type="scientific">Myxococcus fulvus (strain ATCC BAA-855 / HW-1)</name>
    <dbReference type="NCBI Taxonomy" id="483219"/>
    <lineage>
        <taxon>Bacteria</taxon>
        <taxon>Pseudomonadati</taxon>
        <taxon>Myxococcota</taxon>
        <taxon>Myxococcia</taxon>
        <taxon>Myxococcales</taxon>
        <taxon>Cystobacterineae</taxon>
        <taxon>Myxococcaceae</taxon>
        <taxon>Myxococcus</taxon>
    </lineage>
</organism>
<dbReference type="AlphaFoldDB" id="F8CRK6"/>
<evidence type="ECO:0000313" key="2">
    <source>
        <dbReference type="Proteomes" id="UP000000488"/>
    </source>
</evidence>
<dbReference type="KEGG" id="mfu:LILAB_18245"/>
<name>F8CRK6_MYXFH</name>
<gene>
    <name evidence="1" type="ordered locus">LILAB_18245</name>
</gene>
<dbReference type="HOGENOM" id="CLU_2130748_0_0_7"/>
<evidence type="ECO:0000313" key="1">
    <source>
        <dbReference type="EMBL" id="AEI65551.1"/>
    </source>
</evidence>
<protein>
    <submittedName>
        <fullName evidence="1">Uncharacterized protein</fullName>
    </submittedName>
</protein>
<reference evidence="1 2" key="1">
    <citation type="journal article" date="2011" name="J. Bacteriol.">
        <title>Genome sequence of the halotolerant marine bacterium Myxococcus fulvus HW-1.</title>
        <authorList>
            <person name="Li Z.F."/>
            <person name="Li X."/>
            <person name="Liu H."/>
            <person name="Liu X."/>
            <person name="Han K."/>
            <person name="Wu Z.H."/>
            <person name="Hu W."/>
            <person name="Li F.F."/>
            <person name="Li Y.Z."/>
        </authorList>
    </citation>
    <scope>NUCLEOTIDE SEQUENCE [LARGE SCALE GENOMIC DNA]</scope>
    <source>
        <strain evidence="2">ATCC BAA-855 / HW-1</strain>
    </source>
</reference>